<keyword evidence="5" id="KW-0804">Transcription</keyword>
<dbReference type="EMBL" id="VFOQ01000001">
    <property type="protein sequence ID" value="TQL61468.1"/>
    <property type="molecule type" value="Genomic_DNA"/>
</dbReference>
<dbReference type="PANTHER" id="PTHR43133">
    <property type="entry name" value="RNA POLYMERASE ECF-TYPE SIGMA FACTO"/>
    <property type="match status" value="1"/>
</dbReference>
<evidence type="ECO:0000256" key="4">
    <source>
        <dbReference type="ARBA" id="ARBA00023125"/>
    </source>
</evidence>
<dbReference type="Pfam" id="PF04542">
    <property type="entry name" value="Sigma70_r2"/>
    <property type="match status" value="1"/>
</dbReference>
<evidence type="ECO:0000256" key="2">
    <source>
        <dbReference type="ARBA" id="ARBA00023015"/>
    </source>
</evidence>
<dbReference type="PANTHER" id="PTHR43133:SF50">
    <property type="entry name" value="ECF RNA POLYMERASE SIGMA FACTOR SIGM"/>
    <property type="match status" value="1"/>
</dbReference>
<gene>
    <name evidence="8" type="ORF">FB474_2879</name>
</gene>
<feature type="domain" description="RNA polymerase sigma factor 70 region 4 type 2" evidence="7">
    <location>
        <begin position="105"/>
        <end position="157"/>
    </location>
</feature>
<accession>A0A542ZM99</accession>
<reference evidence="8 9" key="1">
    <citation type="submission" date="2019-06" db="EMBL/GenBank/DDBJ databases">
        <title>Sequencing the genomes of 1000 actinobacteria strains.</title>
        <authorList>
            <person name="Klenk H.-P."/>
        </authorList>
    </citation>
    <scope>NUCLEOTIDE SEQUENCE [LARGE SCALE GENOMIC DNA]</scope>
    <source>
        <strain evidence="8 9">DSM 18082</strain>
    </source>
</reference>
<dbReference type="SUPFAM" id="SSF88659">
    <property type="entry name" value="Sigma3 and sigma4 domains of RNA polymerase sigma factors"/>
    <property type="match status" value="1"/>
</dbReference>
<dbReference type="GO" id="GO:0016987">
    <property type="term" value="F:sigma factor activity"/>
    <property type="evidence" value="ECO:0007669"/>
    <property type="project" value="UniProtKB-KW"/>
</dbReference>
<evidence type="ECO:0000259" key="7">
    <source>
        <dbReference type="Pfam" id="PF08281"/>
    </source>
</evidence>
<dbReference type="InterPro" id="IPR007627">
    <property type="entry name" value="RNA_pol_sigma70_r2"/>
</dbReference>
<evidence type="ECO:0000256" key="3">
    <source>
        <dbReference type="ARBA" id="ARBA00023082"/>
    </source>
</evidence>
<dbReference type="NCBIfam" id="TIGR02937">
    <property type="entry name" value="sigma70-ECF"/>
    <property type="match status" value="1"/>
</dbReference>
<dbReference type="RefSeq" id="WP_141789245.1">
    <property type="nucleotide sequence ID" value="NZ_BAAAKX010000001.1"/>
</dbReference>
<dbReference type="CDD" id="cd06171">
    <property type="entry name" value="Sigma70_r4"/>
    <property type="match status" value="1"/>
</dbReference>
<evidence type="ECO:0000256" key="1">
    <source>
        <dbReference type="ARBA" id="ARBA00010641"/>
    </source>
</evidence>
<dbReference type="GO" id="GO:0006352">
    <property type="term" value="P:DNA-templated transcription initiation"/>
    <property type="evidence" value="ECO:0007669"/>
    <property type="project" value="InterPro"/>
</dbReference>
<comment type="caution">
    <text evidence="8">The sequence shown here is derived from an EMBL/GenBank/DDBJ whole genome shotgun (WGS) entry which is preliminary data.</text>
</comment>
<dbReference type="InterPro" id="IPR013249">
    <property type="entry name" value="RNA_pol_sigma70_r4_t2"/>
</dbReference>
<dbReference type="Gene3D" id="1.10.1740.10">
    <property type="match status" value="1"/>
</dbReference>
<organism evidence="8 9">
    <name type="scientific">Oryzihumus leptocrescens</name>
    <dbReference type="NCBI Taxonomy" id="297536"/>
    <lineage>
        <taxon>Bacteria</taxon>
        <taxon>Bacillati</taxon>
        <taxon>Actinomycetota</taxon>
        <taxon>Actinomycetes</taxon>
        <taxon>Micrococcales</taxon>
        <taxon>Intrasporangiaceae</taxon>
        <taxon>Oryzihumus</taxon>
    </lineage>
</organism>
<dbReference type="NCBIfam" id="TIGR02983">
    <property type="entry name" value="SigE-fam_strep"/>
    <property type="match status" value="1"/>
</dbReference>
<dbReference type="InterPro" id="IPR039425">
    <property type="entry name" value="RNA_pol_sigma-70-like"/>
</dbReference>
<dbReference type="AlphaFoldDB" id="A0A542ZM99"/>
<dbReference type="Gene3D" id="1.10.10.10">
    <property type="entry name" value="Winged helix-like DNA-binding domain superfamily/Winged helix DNA-binding domain"/>
    <property type="match status" value="1"/>
</dbReference>
<dbReference type="GO" id="GO:0003677">
    <property type="term" value="F:DNA binding"/>
    <property type="evidence" value="ECO:0007669"/>
    <property type="project" value="UniProtKB-KW"/>
</dbReference>
<dbReference type="InterPro" id="IPR013325">
    <property type="entry name" value="RNA_pol_sigma_r2"/>
</dbReference>
<sequence>MEAGEKAGRDAEFSAFMAQAGPSLLRTAWLLTGDADRAQELVQAALVKTYVAWRRVRREDALAYARRVLVNHKTDVWRRTRHEVPSPELPESLAAEGSGPVDHRDEVVRLLRRLPEQQRRVVVLRYYADLPEQAVAEMLGISVGAVKSSASRGLAALRAHLSTTPAGEGSLR</sequence>
<keyword evidence="3" id="KW-0731">Sigma factor</keyword>
<evidence type="ECO:0000256" key="5">
    <source>
        <dbReference type="ARBA" id="ARBA00023163"/>
    </source>
</evidence>
<evidence type="ECO:0000313" key="8">
    <source>
        <dbReference type="EMBL" id="TQL61468.1"/>
    </source>
</evidence>
<comment type="similarity">
    <text evidence="1">Belongs to the sigma-70 factor family. ECF subfamily.</text>
</comment>
<dbReference type="Pfam" id="PF08281">
    <property type="entry name" value="Sigma70_r4_2"/>
    <property type="match status" value="1"/>
</dbReference>
<protein>
    <submittedName>
        <fullName evidence="8">RNA polymerase sigma-70 factor (Sigma-E family)</fullName>
    </submittedName>
</protein>
<dbReference type="InterPro" id="IPR013324">
    <property type="entry name" value="RNA_pol_sigma_r3/r4-like"/>
</dbReference>
<dbReference type="InterPro" id="IPR014325">
    <property type="entry name" value="RNA_pol_sigma-E_actinobac"/>
</dbReference>
<dbReference type="SUPFAM" id="SSF88946">
    <property type="entry name" value="Sigma2 domain of RNA polymerase sigma factors"/>
    <property type="match status" value="1"/>
</dbReference>
<keyword evidence="2" id="KW-0805">Transcription regulation</keyword>
<evidence type="ECO:0000259" key="6">
    <source>
        <dbReference type="Pfam" id="PF04542"/>
    </source>
</evidence>
<name>A0A542ZM99_9MICO</name>
<evidence type="ECO:0000313" key="9">
    <source>
        <dbReference type="Proteomes" id="UP000319514"/>
    </source>
</evidence>
<dbReference type="OrthoDB" id="3692620at2"/>
<feature type="domain" description="RNA polymerase sigma-70 region 2" evidence="6">
    <location>
        <begin position="20"/>
        <end position="81"/>
    </location>
</feature>
<dbReference type="InterPro" id="IPR014284">
    <property type="entry name" value="RNA_pol_sigma-70_dom"/>
</dbReference>
<keyword evidence="9" id="KW-1185">Reference proteome</keyword>
<dbReference type="InterPro" id="IPR036388">
    <property type="entry name" value="WH-like_DNA-bd_sf"/>
</dbReference>
<proteinExistence type="inferred from homology"/>
<dbReference type="Proteomes" id="UP000319514">
    <property type="component" value="Unassembled WGS sequence"/>
</dbReference>
<keyword evidence="4" id="KW-0238">DNA-binding</keyword>